<evidence type="ECO:0000313" key="1">
    <source>
        <dbReference type="EMBL" id="MBD0849263.1"/>
    </source>
</evidence>
<organism evidence="1 2">
    <name type="scientific">Maribacter arenosus</name>
    <dbReference type="NCBI Taxonomy" id="1854708"/>
    <lineage>
        <taxon>Bacteria</taxon>
        <taxon>Pseudomonadati</taxon>
        <taxon>Bacteroidota</taxon>
        <taxon>Flavobacteriia</taxon>
        <taxon>Flavobacteriales</taxon>
        <taxon>Flavobacteriaceae</taxon>
        <taxon>Maribacter</taxon>
    </lineage>
</organism>
<accession>A0ABR7V6E0</accession>
<reference evidence="1 2" key="1">
    <citation type="submission" date="2020-05" db="EMBL/GenBank/DDBJ databases">
        <title>The draft genome sequence of Maribacter arenosus CAU 1321.</title>
        <authorList>
            <person name="Mu L."/>
        </authorList>
    </citation>
    <scope>NUCLEOTIDE SEQUENCE [LARGE SCALE GENOMIC DNA]</scope>
    <source>
        <strain evidence="1 2">CAU 1321</strain>
    </source>
</reference>
<dbReference type="EMBL" id="JABTCG010000001">
    <property type="protein sequence ID" value="MBD0849263.1"/>
    <property type="molecule type" value="Genomic_DNA"/>
</dbReference>
<proteinExistence type="predicted"/>
<evidence type="ECO:0000313" key="2">
    <source>
        <dbReference type="Proteomes" id="UP000598350"/>
    </source>
</evidence>
<dbReference type="Proteomes" id="UP000598350">
    <property type="component" value="Unassembled WGS sequence"/>
</dbReference>
<comment type="caution">
    <text evidence="1">The sequence shown here is derived from an EMBL/GenBank/DDBJ whole genome shotgun (WGS) entry which is preliminary data.</text>
</comment>
<dbReference type="RefSeq" id="WP_188312395.1">
    <property type="nucleotide sequence ID" value="NZ_JABTCG010000001.1"/>
</dbReference>
<gene>
    <name evidence="1" type="ORF">HPE63_01160</name>
</gene>
<sequence>MKTPKNPWNKAELQIYVLLLCANADSIETEEEINLIKSKTDPKTFKKMYKEFSGDTEDESLEKIQQNVHLHYFSNMELIEFRKEVNAVFFSDKKFNRMERNLDRILDNILY</sequence>
<keyword evidence="2" id="KW-1185">Reference proteome</keyword>
<name>A0ABR7V6E0_9FLAO</name>
<protein>
    <recommendedName>
        <fullName evidence="3">Tellurite resistance protein TerB</fullName>
    </recommendedName>
</protein>
<evidence type="ECO:0008006" key="3">
    <source>
        <dbReference type="Google" id="ProtNLM"/>
    </source>
</evidence>